<dbReference type="PANTHER" id="PTHR34120">
    <property type="entry name" value="EXPRESSED PROTEIN"/>
    <property type="match status" value="1"/>
</dbReference>
<organism evidence="2 3">
    <name type="scientific">Cuscuta campestris</name>
    <dbReference type="NCBI Taxonomy" id="132261"/>
    <lineage>
        <taxon>Eukaryota</taxon>
        <taxon>Viridiplantae</taxon>
        <taxon>Streptophyta</taxon>
        <taxon>Embryophyta</taxon>
        <taxon>Tracheophyta</taxon>
        <taxon>Spermatophyta</taxon>
        <taxon>Magnoliopsida</taxon>
        <taxon>eudicotyledons</taxon>
        <taxon>Gunneridae</taxon>
        <taxon>Pentapetalae</taxon>
        <taxon>asterids</taxon>
        <taxon>lamiids</taxon>
        <taxon>Solanales</taxon>
        <taxon>Convolvulaceae</taxon>
        <taxon>Cuscuteae</taxon>
        <taxon>Cuscuta</taxon>
        <taxon>Cuscuta subgen. Grammica</taxon>
        <taxon>Cuscuta sect. Cleistogrammica</taxon>
    </lineage>
</organism>
<feature type="region of interest" description="Disordered" evidence="1">
    <location>
        <begin position="30"/>
        <end position="51"/>
    </location>
</feature>
<name>A0A484LA13_9ASTE</name>
<feature type="compositionally biased region" description="Polar residues" evidence="1">
    <location>
        <begin position="94"/>
        <end position="105"/>
    </location>
</feature>
<dbReference type="OrthoDB" id="696504at2759"/>
<feature type="compositionally biased region" description="Basic residues" evidence="1">
    <location>
        <begin position="164"/>
        <end position="174"/>
    </location>
</feature>
<feature type="region of interest" description="Disordered" evidence="1">
    <location>
        <begin position="80"/>
        <end position="271"/>
    </location>
</feature>
<dbReference type="AlphaFoldDB" id="A0A484LA13"/>
<gene>
    <name evidence="2" type="ORF">CCAM_LOCUS14832</name>
</gene>
<dbReference type="PANTHER" id="PTHR34120:SF2">
    <property type="entry name" value="OS01G0860900 PROTEIN"/>
    <property type="match status" value="1"/>
</dbReference>
<evidence type="ECO:0000313" key="2">
    <source>
        <dbReference type="EMBL" id="VFQ73056.1"/>
    </source>
</evidence>
<feature type="compositionally biased region" description="Basic and acidic residues" evidence="1">
    <location>
        <begin position="175"/>
        <end position="189"/>
    </location>
</feature>
<accession>A0A484LA13</accession>
<proteinExistence type="predicted"/>
<protein>
    <submittedName>
        <fullName evidence="2">Uncharacterized protein</fullName>
    </submittedName>
</protein>
<evidence type="ECO:0000256" key="1">
    <source>
        <dbReference type="SAM" id="MobiDB-lite"/>
    </source>
</evidence>
<dbReference type="Proteomes" id="UP000595140">
    <property type="component" value="Unassembled WGS sequence"/>
</dbReference>
<sequence length="271" mass="29707">MPQVDLETLVSACAGGGTDRKIACETLATEAADAGDKKNGSGDQEADSGEIETVVAPESFWLSKDSEFDWFDRNAFYERKESTRGVNPNAAETHLNSNPSSQRFSKASIFRLPKSQKTTYAESSKRRTATKPAKIRLFPPRRTGSIGKPGGEPSSPKVSCIGRVRSKHLRRRSSTKREKPVRSNGENRKPRFYSRIVSIFRPHSNHKPAKTGEKKPQSGGNGGQVGPVAKSVKAKKSREIPRSAEPVIEEPGLKRFASGRRSESWGASVIQ</sequence>
<keyword evidence="3" id="KW-1185">Reference proteome</keyword>
<evidence type="ECO:0000313" key="3">
    <source>
        <dbReference type="Proteomes" id="UP000595140"/>
    </source>
</evidence>
<dbReference type="EMBL" id="OOIL02001139">
    <property type="protein sequence ID" value="VFQ73056.1"/>
    <property type="molecule type" value="Genomic_DNA"/>
</dbReference>
<reference evidence="2 3" key="1">
    <citation type="submission" date="2018-04" db="EMBL/GenBank/DDBJ databases">
        <authorList>
            <person name="Vogel A."/>
        </authorList>
    </citation>
    <scope>NUCLEOTIDE SEQUENCE [LARGE SCALE GENOMIC DNA]</scope>
</reference>